<dbReference type="EMBL" id="PNCM01000036">
    <property type="protein sequence ID" value="TMP78709.1"/>
    <property type="molecule type" value="Genomic_DNA"/>
</dbReference>
<protein>
    <submittedName>
        <fullName evidence="2">Uncharacterized protein</fullName>
    </submittedName>
</protein>
<reference evidence="2 3" key="1">
    <citation type="submission" date="2017-12" db="EMBL/GenBank/DDBJ databases">
        <authorList>
            <person name="Paulsen S."/>
            <person name="Gram L.K."/>
        </authorList>
    </citation>
    <scope>NUCLEOTIDE SEQUENCE [LARGE SCALE GENOMIC DNA]</scope>
    <source>
        <strain evidence="2 3">S1189</strain>
    </source>
</reference>
<gene>
    <name evidence="2" type="ORF">CWB73_16335</name>
</gene>
<reference evidence="3" key="2">
    <citation type="submission" date="2019-06" db="EMBL/GenBank/DDBJ databases">
        <title>Co-occurence of chitin degradation, pigmentation and bioactivity in marine Pseudoalteromonas.</title>
        <authorList>
            <person name="Sonnenschein E.C."/>
            <person name="Bech P.K."/>
        </authorList>
    </citation>
    <scope>NUCLEOTIDE SEQUENCE [LARGE SCALE GENOMIC DNA]</scope>
    <source>
        <strain evidence="3">S1189</strain>
    </source>
</reference>
<keyword evidence="1" id="KW-0472">Membrane</keyword>
<evidence type="ECO:0000313" key="3">
    <source>
        <dbReference type="Proteomes" id="UP000307362"/>
    </source>
</evidence>
<comment type="caution">
    <text evidence="2">The sequence shown here is derived from an EMBL/GenBank/DDBJ whole genome shotgun (WGS) entry which is preliminary data.</text>
</comment>
<dbReference type="Proteomes" id="UP000307362">
    <property type="component" value="Unassembled WGS sequence"/>
</dbReference>
<keyword evidence="1" id="KW-0812">Transmembrane</keyword>
<accession>A0A5S3YRC6</accession>
<evidence type="ECO:0000313" key="2">
    <source>
        <dbReference type="EMBL" id="TMP78709.1"/>
    </source>
</evidence>
<proteinExistence type="predicted"/>
<name>A0A5S3YRC6_9GAMM</name>
<feature type="transmembrane region" description="Helical" evidence="1">
    <location>
        <begin position="35"/>
        <end position="52"/>
    </location>
</feature>
<feature type="transmembrane region" description="Helical" evidence="1">
    <location>
        <begin position="6"/>
        <end position="23"/>
    </location>
</feature>
<keyword evidence="1" id="KW-1133">Transmembrane helix</keyword>
<feature type="transmembrane region" description="Helical" evidence="1">
    <location>
        <begin position="58"/>
        <end position="79"/>
    </location>
</feature>
<dbReference type="AlphaFoldDB" id="A0A5S3YRC6"/>
<evidence type="ECO:0000256" key="1">
    <source>
        <dbReference type="SAM" id="Phobius"/>
    </source>
</evidence>
<sequence>MPAGAVLIVILLAILLLGVWIFLGVNDRRLRIKIVSYEILILLIFVLSILGFGPNFFLLVSITLIGPLIFLMLFTPFIYKFINCKEST</sequence>
<organism evidence="2 3">
    <name type="scientific">Pseudoalteromonas phenolica</name>
    <dbReference type="NCBI Taxonomy" id="161398"/>
    <lineage>
        <taxon>Bacteria</taxon>
        <taxon>Pseudomonadati</taxon>
        <taxon>Pseudomonadota</taxon>
        <taxon>Gammaproteobacteria</taxon>
        <taxon>Alteromonadales</taxon>
        <taxon>Pseudoalteromonadaceae</taxon>
        <taxon>Pseudoalteromonas</taxon>
    </lineage>
</organism>